<dbReference type="PANTHER" id="PTHR24198">
    <property type="entry name" value="ANKYRIN REPEAT AND PROTEIN KINASE DOMAIN-CONTAINING PROTEIN"/>
    <property type="match status" value="1"/>
</dbReference>
<accession>A0A8S1DF04</accession>
<dbReference type="SUPFAM" id="SSF48403">
    <property type="entry name" value="Ankyrin repeat"/>
    <property type="match status" value="2"/>
</dbReference>
<keyword evidence="5" id="KW-1185">Reference proteome</keyword>
<dbReference type="Gene3D" id="1.25.40.20">
    <property type="entry name" value="Ankyrin repeat-containing domain"/>
    <property type="match status" value="3"/>
</dbReference>
<evidence type="ECO:0000256" key="1">
    <source>
        <dbReference type="ARBA" id="ARBA00022737"/>
    </source>
</evidence>
<keyword evidence="1" id="KW-0677">Repeat</keyword>
<evidence type="ECO:0000313" key="4">
    <source>
        <dbReference type="EMBL" id="CAB3379111.1"/>
    </source>
</evidence>
<reference evidence="4 5" key="1">
    <citation type="submission" date="2020-04" db="EMBL/GenBank/DDBJ databases">
        <authorList>
            <person name="Alioto T."/>
            <person name="Alioto T."/>
            <person name="Gomez Garrido J."/>
        </authorList>
    </citation>
    <scope>NUCLEOTIDE SEQUENCE [LARGE SCALE GENOMIC DNA]</scope>
</reference>
<feature type="repeat" description="ANK" evidence="3">
    <location>
        <begin position="32"/>
        <end position="64"/>
    </location>
</feature>
<feature type="repeat" description="ANK" evidence="3">
    <location>
        <begin position="166"/>
        <end position="198"/>
    </location>
</feature>
<dbReference type="Pfam" id="PF13606">
    <property type="entry name" value="Ank_3"/>
    <property type="match status" value="1"/>
</dbReference>
<dbReference type="PROSITE" id="PS50297">
    <property type="entry name" value="ANK_REP_REGION"/>
    <property type="match status" value="4"/>
</dbReference>
<keyword evidence="2 3" id="KW-0040">ANK repeat</keyword>
<sequence length="473" mass="53267">MASDVVDQLIQSISSLSTSYDAHKNSFIKNTQEKTPLHAAAAIDGVDTCRRLVAEGADINAKCQDFHATAMHYAALNEKHGLEVIEYFTNLKMRVDIEDKNGKEPILYAIRAKNFKIAEKLLKLWFPEGELSKNNLLHLCVKKNNLEMAKIVLNHDKHLMNKYGEDERSTIHIAAFYADLEMFKWLLSEGADVRALTKDKFEENVLHCSACNTSHGTELVQFLVSKLRFDVNAKDKLGYTPLHYAFWKNNIKTAEELLKLGAELTVKRITNDSNNLENLMHFCVKWNKMKSAKFLQEKNRNLVRDLRGDGETSLHIAAEHAGLGMCKWLVDECGLDPLALARNQKLSVLECAACNKSHGKEIIQYLVDKYSLDVNRKDEGGFTPLHQAFFNNNIVAAEELVRLGADLTVKREANNLLHESVIDNKVESVKYLIEKLPGLLVEPGPGGKTIVQLATENGDKAMMKLLTEKGCKF</sequence>
<dbReference type="EMBL" id="CADEPI010000178">
    <property type="protein sequence ID" value="CAB3379111.1"/>
    <property type="molecule type" value="Genomic_DNA"/>
</dbReference>
<organism evidence="4 5">
    <name type="scientific">Cloeon dipterum</name>
    <dbReference type="NCBI Taxonomy" id="197152"/>
    <lineage>
        <taxon>Eukaryota</taxon>
        <taxon>Metazoa</taxon>
        <taxon>Ecdysozoa</taxon>
        <taxon>Arthropoda</taxon>
        <taxon>Hexapoda</taxon>
        <taxon>Insecta</taxon>
        <taxon>Pterygota</taxon>
        <taxon>Palaeoptera</taxon>
        <taxon>Ephemeroptera</taxon>
        <taxon>Pisciforma</taxon>
        <taxon>Baetidae</taxon>
        <taxon>Cloeon</taxon>
    </lineage>
</organism>
<name>A0A8S1DF04_9INSE</name>
<evidence type="ECO:0008006" key="6">
    <source>
        <dbReference type="Google" id="ProtNLM"/>
    </source>
</evidence>
<evidence type="ECO:0000256" key="3">
    <source>
        <dbReference type="PROSITE-ProRule" id="PRU00023"/>
    </source>
</evidence>
<evidence type="ECO:0000256" key="2">
    <source>
        <dbReference type="ARBA" id="ARBA00023043"/>
    </source>
</evidence>
<gene>
    <name evidence="4" type="ORF">CLODIP_2_CD09448</name>
</gene>
<dbReference type="AlphaFoldDB" id="A0A8S1DF04"/>
<feature type="repeat" description="ANK" evidence="3">
    <location>
        <begin position="237"/>
        <end position="269"/>
    </location>
</feature>
<comment type="caution">
    <text evidence="4">The sequence shown here is derived from an EMBL/GenBank/DDBJ whole genome shotgun (WGS) entry which is preliminary data.</text>
</comment>
<proteinExistence type="predicted"/>
<protein>
    <recommendedName>
        <fullName evidence="6">PRANC domain-containing protein</fullName>
    </recommendedName>
</protein>
<dbReference type="Pfam" id="PF12796">
    <property type="entry name" value="Ank_2"/>
    <property type="match status" value="3"/>
</dbReference>
<dbReference type="OrthoDB" id="10252328at2759"/>
<dbReference type="InterPro" id="IPR002110">
    <property type="entry name" value="Ankyrin_rpt"/>
</dbReference>
<feature type="repeat" description="ANK" evidence="3">
    <location>
        <begin position="380"/>
        <end position="412"/>
    </location>
</feature>
<dbReference type="SMART" id="SM00248">
    <property type="entry name" value="ANK"/>
    <property type="match status" value="12"/>
</dbReference>
<evidence type="ECO:0000313" key="5">
    <source>
        <dbReference type="Proteomes" id="UP000494165"/>
    </source>
</evidence>
<dbReference type="PROSITE" id="PS50088">
    <property type="entry name" value="ANK_REPEAT"/>
    <property type="match status" value="4"/>
</dbReference>
<dbReference type="PANTHER" id="PTHR24198:SF165">
    <property type="entry name" value="ANKYRIN REPEAT-CONTAINING PROTEIN-RELATED"/>
    <property type="match status" value="1"/>
</dbReference>
<dbReference type="InterPro" id="IPR036770">
    <property type="entry name" value="Ankyrin_rpt-contain_sf"/>
</dbReference>
<dbReference type="Proteomes" id="UP000494165">
    <property type="component" value="Unassembled WGS sequence"/>
</dbReference>